<dbReference type="InterPro" id="IPR026960">
    <property type="entry name" value="RVT-Znf"/>
</dbReference>
<dbReference type="Proteomes" id="UP000325315">
    <property type="component" value="Unassembled WGS sequence"/>
</dbReference>
<name>A0A5B6VIP1_9ROSI</name>
<evidence type="ECO:0000313" key="3">
    <source>
        <dbReference type="Proteomes" id="UP000325315"/>
    </source>
</evidence>
<dbReference type="EMBL" id="SMMG02000006">
    <property type="protein sequence ID" value="KAA3469149.1"/>
    <property type="molecule type" value="Genomic_DNA"/>
</dbReference>
<keyword evidence="3" id="KW-1185">Reference proteome</keyword>
<protein>
    <submittedName>
        <fullName evidence="2">Zinc finger, CCHC-type</fullName>
    </submittedName>
</protein>
<proteinExistence type="predicted"/>
<sequence length="117" mass="13725">MRVNLSLRKITRNILCPRCGGREETMNHLFRECPVSQSVWRELSNPIFTMFPEAEFIEWLTKVLALLPLEKCRIYCGTLWAIWGDKSSRIHNKQGKSSQEIVNFVHEYLKELDGIKT</sequence>
<reference evidence="2" key="1">
    <citation type="submission" date="2019-08" db="EMBL/GenBank/DDBJ databases">
        <authorList>
            <person name="Liu F."/>
        </authorList>
    </citation>
    <scope>NUCLEOTIDE SEQUENCE [LARGE SCALE GENOMIC DNA]</scope>
    <source>
        <strain evidence="2">PA1801</strain>
        <tissue evidence="2">Leaf</tissue>
    </source>
</reference>
<gene>
    <name evidence="2" type="ORF">EPI10_014967</name>
</gene>
<dbReference type="AlphaFoldDB" id="A0A5B6VIP1"/>
<dbReference type="Pfam" id="PF13966">
    <property type="entry name" value="zf-RVT"/>
    <property type="match status" value="1"/>
</dbReference>
<organism evidence="2 3">
    <name type="scientific">Gossypium australe</name>
    <dbReference type="NCBI Taxonomy" id="47621"/>
    <lineage>
        <taxon>Eukaryota</taxon>
        <taxon>Viridiplantae</taxon>
        <taxon>Streptophyta</taxon>
        <taxon>Embryophyta</taxon>
        <taxon>Tracheophyta</taxon>
        <taxon>Spermatophyta</taxon>
        <taxon>Magnoliopsida</taxon>
        <taxon>eudicotyledons</taxon>
        <taxon>Gunneridae</taxon>
        <taxon>Pentapetalae</taxon>
        <taxon>rosids</taxon>
        <taxon>malvids</taxon>
        <taxon>Malvales</taxon>
        <taxon>Malvaceae</taxon>
        <taxon>Malvoideae</taxon>
        <taxon>Gossypium</taxon>
    </lineage>
</organism>
<dbReference type="OrthoDB" id="999999at2759"/>
<accession>A0A5B6VIP1</accession>
<evidence type="ECO:0000313" key="2">
    <source>
        <dbReference type="EMBL" id="KAA3469149.1"/>
    </source>
</evidence>
<comment type="caution">
    <text evidence="2">The sequence shown here is derived from an EMBL/GenBank/DDBJ whole genome shotgun (WGS) entry which is preliminary data.</text>
</comment>
<evidence type="ECO:0000259" key="1">
    <source>
        <dbReference type="Pfam" id="PF13966"/>
    </source>
</evidence>
<feature type="domain" description="Reverse transcriptase zinc-binding" evidence="1">
    <location>
        <begin position="3"/>
        <end position="40"/>
    </location>
</feature>